<dbReference type="SUPFAM" id="SSF54171">
    <property type="entry name" value="DNA-binding domain"/>
    <property type="match status" value="1"/>
</dbReference>
<evidence type="ECO:0000256" key="5">
    <source>
        <dbReference type="ARBA" id="ARBA00023242"/>
    </source>
</evidence>
<dbReference type="InterPro" id="IPR016177">
    <property type="entry name" value="DNA-bd_dom_sf"/>
</dbReference>
<dbReference type="EMBL" id="OX459119">
    <property type="protein sequence ID" value="CAI9095047.1"/>
    <property type="molecule type" value="Genomic_DNA"/>
</dbReference>
<keyword evidence="4" id="KW-0804">Transcription</keyword>
<dbReference type="CDD" id="cd00018">
    <property type="entry name" value="AP2"/>
    <property type="match status" value="1"/>
</dbReference>
<dbReference type="InterPro" id="IPR050913">
    <property type="entry name" value="AP2/ERF_ERF"/>
</dbReference>
<proteinExistence type="predicted"/>
<dbReference type="Proteomes" id="UP001161247">
    <property type="component" value="Chromosome 2"/>
</dbReference>
<dbReference type="InterPro" id="IPR001471">
    <property type="entry name" value="AP2/ERF_dom"/>
</dbReference>
<gene>
    <name evidence="8" type="ORF">OLC1_LOCUS6100</name>
</gene>
<feature type="region of interest" description="Disordered" evidence="6">
    <location>
        <begin position="67"/>
        <end position="100"/>
    </location>
</feature>
<evidence type="ECO:0000313" key="9">
    <source>
        <dbReference type="Proteomes" id="UP001161247"/>
    </source>
</evidence>
<evidence type="ECO:0000256" key="1">
    <source>
        <dbReference type="ARBA" id="ARBA00004123"/>
    </source>
</evidence>
<keyword evidence="5" id="KW-0539">Nucleus</keyword>
<dbReference type="Gene3D" id="3.30.730.10">
    <property type="entry name" value="AP2/ERF domain"/>
    <property type="match status" value="1"/>
</dbReference>
<dbReference type="InterPro" id="IPR036955">
    <property type="entry name" value="AP2/ERF_dom_sf"/>
</dbReference>
<evidence type="ECO:0000313" key="8">
    <source>
        <dbReference type="EMBL" id="CAI9095047.1"/>
    </source>
</evidence>
<dbReference type="GO" id="GO:0003677">
    <property type="term" value="F:DNA binding"/>
    <property type="evidence" value="ECO:0007669"/>
    <property type="project" value="UniProtKB-KW"/>
</dbReference>
<dbReference type="GO" id="GO:0005634">
    <property type="term" value="C:nucleus"/>
    <property type="evidence" value="ECO:0007669"/>
    <property type="project" value="UniProtKB-SubCell"/>
</dbReference>
<dbReference type="AlphaFoldDB" id="A0AAV1CHY6"/>
<evidence type="ECO:0000256" key="6">
    <source>
        <dbReference type="SAM" id="MobiDB-lite"/>
    </source>
</evidence>
<evidence type="ECO:0000256" key="4">
    <source>
        <dbReference type="ARBA" id="ARBA00023163"/>
    </source>
</evidence>
<dbReference type="GO" id="GO:0003700">
    <property type="term" value="F:DNA-binding transcription factor activity"/>
    <property type="evidence" value="ECO:0007669"/>
    <property type="project" value="InterPro"/>
</dbReference>
<evidence type="ECO:0000259" key="7">
    <source>
        <dbReference type="PROSITE" id="PS51032"/>
    </source>
</evidence>
<dbReference type="PANTHER" id="PTHR31194">
    <property type="entry name" value="SHN SHINE , DNA BINDING / TRANSCRIPTION FACTOR"/>
    <property type="match status" value="1"/>
</dbReference>
<dbReference type="SMART" id="SM00380">
    <property type="entry name" value="AP2"/>
    <property type="match status" value="1"/>
</dbReference>
<dbReference type="PROSITE" id="PS51032">
    <property type="entry name" value="AP2_ERF"/>
    <property type="match status" value="1"/>
</dbReference>
<sequence>MPKPKRQLTMNQDHVKETPKMRKIVIYCEDPNATDDSSSDEKEMMSPKRFVREIFTPILDVQVESSCQETNGKEKTPIPICKKKKEKKGLTKPPNSVEAKPCSKRYRGVRRRKWGKWAAEICDPFKGKKIWLGTFDSPEEASKAYEEMRLKFEAMGHQYPPEKCSKAVLKTPNRNKTVGSVSENFAAESLVTGASPSSVLQFDENNKLRDLGLLSDENNISLAEIARGLELDFGMNSFLAGEDEYGEPLEDFVIDDGAFDDIPTYGFEGDLQCVPPLPDYDFGSDFGAMNDENLGWIDDTSA</sequence>
<dbReference type="PANTHER" id="PTHR31194:SF62">
    <property type="entry name" value="ETHYLENE-RESPONSIVE TRANSCRIPTION FACTOR ERF118"/>
    <property type="match status" value="1"/>
</dbReference>
<reference evidence="8" key="1">
    <citation type="submission" date="2023-03" db="EMBL/GenBank/DDBJ databases">
        <authorList>
            <person name="Julca I."/>
        </authorList>
    </citation>
    <scope>NUCLEOTIDE SEQUENCE</scope>
</reference>
<keyword evidence="3" id="KW-0238">DNA-binding</keyword>
<name>A0AAV1CHY6_OLDCO</name>
<protein>
    <submittedName>
        <fullName evidence="8">OLC1v1030904C1</fullName>
    </submittedName>
</protein>
<organism evidence="8 9">
    <name type="scientific">Oldenlandia corymbosa var. corymbosa</name>
    <dbReference type="NCBI Taxonomy" id="529605"/>
    <lineage>
        <taxon>Eukaryota</taxon>
        <taxon>Viridiplantae</taxon>
        <taxon>Streptophyta</taxon>
        <taxon>Embryophyta</taxon>
        <taxon>Tracheophyta</taxon>
        <taxon>Spermatophyta</taxon>
        <taxon>Magnoliopsida</taxon>
        <taxon>eudicotyledons</taxon>
        <taxon>Gunneridae</taxon>
        <taxon>Pentapetalae</taxon>
        <taxon>asterids</taxon>
        <taxon>lamiids</taxon>
        <taxon>Gentianales</taxon>
        <taxon>Rubiaceae</taxon>
        <taxon>Rubioideae</taxon>
        <taxon>Spermacoceae</taxon>
        <taxon>Hedyotis-Oldenlandia complex</taxon>
        <taxon>Oldenlandia</taxon>
    </lineage>
</organism>
<dbReference type="PRINTS" id="PR00367">
    <property type="entry name" value="ETHRSPELEMNT"/>
</dbReference>
<accession>A0AAV1CHY6</accession>
<evidence type="ECO:0000256" key="2">
    <source>
        <dbReference type="ARBA" id="ARBA00023015"/>
    </source>
</evidence>
<feature type="domain" description="AP2/ERF" evidence="7">
    <location>
        <begin position="105"/>
        <end position="172"/>
    </location>
</feature>
<evidence type="ECO:0000256" key="3">
    <source>
        <dbReference type="ARBA" id="ARBA00023125"/>
    </source>
</evidence>
<dbReference type="Pfam" id="PF00847">
    <property type="entry name" value="AP2"/>
    <property type="match status" value="1"/>
</dbReference>
<keyword evidence="9" id="KW-1185">Reference proteome</keyword>
<comment type="subcellular location">
    <subcellularLocation>
        <location evidence="1">Nucleus</location>
    </subcellularLocation>
</comment>
<keyword evidence="2" id="KW-0805">Transcription regulation</keyword>